<feature type="compositionally biased region" description="Basic and acidic residues" evidence="1">
    <location>
        <begin position="16"/>
        <end position="27"/>
    </location>
</feature>
<name>A0ABT9PB20_9ACTN</name>
<dbReference type="Gene3D" id="1.10.10.10">
    <property type="entry name" value="Winged helix-like DNA-binding domain superfamily/Winged helix DNA-binding domain"/>
    <property type="match status" value="1"/>
</dbReference>
<protein>
    <submittedName>
        <fullName evidence="2">ArsR family transcriptional regulator</fullName>
    </submittedName>
</protein>
<feature type="region of interest" description="Disordered" evidence="1">
    <location>
        <begin position="1"/>
        <end position="27"/>
    </location>
</feature>
<keyword evidence="3" id="KW-1185">Reference proteome</keyword>
<proteinExistence type="predicted"/>
<sequence length="225" mass="24032">MAESTSSPGRAAKGADSQRPDEARTRRDEVLASLRARREPASIVTLASELGFHPNTVRFHLDALTSSGQVEQVTVPRSGPGRPALMFQAHRGMDPAGPRNYQLLAEVLVDDLGDDPEPGRRALRAGEAWGTRLGRARAGAADGTEPLIGLLGELGFAPELRAGGTQVGLHHCPFLELATDRSAVVCPLHLGIVRGAMAELDPSVRVEGLDPFVEPDLCRIRLSRS</sequence>
<evidence type="ECO:0000313" key="2">
    <source>
        <dbReference type="EMBL" id="MDP9829726.1"/>
    </source>
</evidence>
<dbReference type="EMBL" id="JAUSQZ010000001">
    <property type="protein sequence ID" value="MDP9829726.1"/>
    <property type="molecule type" value="Genomic_DNA"/>
</dbReference>
<accession>A0ABT9PB20</accession>
<dbReference type="RefSeq" id="WP_307248175.1">
    <property type="nucleotide sequence ID" value="NZ_JAUSQZ010000001.1"/>
</dbReference>
<evidence type="ECO:0000256" key="1">
    <source>
        <dbReference type="SAM" id="MobiDB-lite"/>
    </source>
</evidence>
<dbReference type="Proteomes" id="UP001235712">
    <property type="component" value="Unassembled WGS sequence"/>
</dbReference>
<dbReference type="InterPro" id="IPR036390">
    <property type="entry name" value="WH_DNA-bd_sf"/>
</dbReference>
<dbReference type="InterPro" id="IPR036388">
    <property type="entry name" value="WH-like_DNA-bd_sf"/>
</dbReference>
<organism evidence="2 3">
    <name type="scientific">Kineosporia succinea</name>
    <dbReference type="NCBI Taxonomy" id="84632"/>
    <lineage>
        <taxon>Bacteria</taxon>
        <taxon>Bacillati</taxon>
        <taxon>Actinomycetota</taxon>
        <taxon>Actinomycetes</taxon>
        <taxon>Kineosporiales</taxon>
        <taxon>Kineosporiaceae</taxon>
        <taxon>Kineosporia</taxon>
    </lineage>
</organism>
<reference evidence="2 3" key="1">
    <citation type="submission" date="2023-07" db="EMBL/GenBank/DDBJ databases">
        <title>Sequencing the genomes of 1000 actinobacteria strains.</title>
        <authorList>
            <person name="Klenk H.-P."/>
        </authorList>
    </citation>
    <scope>NUCLEOTIDE SEQUENCE [LARGE SCALE GENOMIC DNA]</scope>
    <source>
        <strain evidence="2 3">DSM 44388</strain>
    </source>
</reference>
<gene>
    <name evidence="2" type="ORF">J2S57_005475</name>
</gene>
<comment type="caution">
    <text evidence="2">The sequence shown here is derived from an EMBL/GenBank/DDBJ whole genome shotgun (WGS) entry which is preliminary data.</text>
</comment>
<dbReference type="SUPFAM" id="SSF46785">
    <property type="entry name" value="Winged helix' DNA-binding domain"/>
    <property type="match status" value="1"/>
</dbReference>
<evidence type="ECO:0000313" key="3">
    <source>
        <dbReference type="Proteomes" id="UP001235712"/>
    </source>
</evidence>